<dbReference type="EMBL" id="GEDV01011218">
    <property type="protein sequence ID" value="JAP77339.1"/>
    <property type="molecule type" value="Transcribed_RNA"/>
</dbReference>
<evidence type="ECO:0000313" key="2">
    <source>
        <dbReference type="EMBL" id="JAP77339.1"/>
    </source>
</evidence>
<keyword evidence="1" id="KW-0732">Signal</keyword>
<organism evidence="2">
    <name type="scientific">Rhipicephalus appendiculatus</name>
    <name type="common">Brown ear tick</name>
    <dbReference type="NCBI Taxonomy" id="34631"/>
    <lineage>
        <taxon>Eukaryota</taxon>
        <taxon>Metazoa</taxon>
        <taxon>Ecdysozoa</taxon>
        <taxon>Arthropoda</taxon>
        <taxon>Chelicerata</taxon>
        <taxon>Arachnida</taxon>
        <taxon>Acari</taxon>
        <taxon>Parasitiformes</taxon>
        <taxon>Ixodida</taxon>
        <taxon>Ixodoidea</taxon>
        <taxon>Ixodidae</taxon>
        <taxon>Rhipicephalinae</taxon>
        <taxon>Rhipicephalus</taxon>
        <taxon>Rhipicephalus</taxon>
    </lineage>
</organism>
<reference evidence="2" key="1">
    <citation type="journal article" date="2016" name="Ticks Tick Borne Dis.">
        <title>De novo assembly and annotation of the salivary gland transcriptome of Rhipicephalus appendiculatus male and female ticks during blood feeding.</title>
        <authorList>
            <person name="de Castro M.H."/>
            <person name="de Klerk D."/>
            <person name="Pienaar R."/>
            <person name="Latif A.A."/>
            <person name="Rees D.J."/>
            <person name="Mans B.J."/>
        </authorList>
    </citation>
    <scope>NUCLEOTIDE SEQUENCE</scope>
    <source>
        <tissue evidence="2">Salivary glands</tissue>
    </source>
</reference>
<evidence type="ECO:0000256" key="1">
    <source>
        <dbReference type="SAM" id="SignalP"/>
    </source>
</evidence>
<feature type="chain" id="PRO_5007284792" evidence="1">
    <location>
        <begin position="28"/>
        <end position="147"/>
    </location>
</feature>
<dbReference type="AlphaFoldDB" id="A0A131YDI2"/>
<proteinExistence type="predicted"/>
<feature type="signal peptide" evidence="1">
    <location>
        <begin position="1"/>
        <end position="27"/>
    </location>
</feature>
<sequence length="147" mass="17383">MLLRMIPIALVIVVASICLSGTNLATAEPVVVPRSAFHQYTHLAVRLARLKSWNRTPALYLLGLRRVVWPQRWANQVVITIDVTDSTCRRWPRNPRNFHCRPRFNSRQYSCKGKALVRNGLRFVRFLWTKCWRRGFCRKRNYFGYSF</sequence>
<protein>
    <submittedName>
        <fullName evidence="2">Uncharacterized protein</fullName>
    </submittedName>
</protein>
<accession>A0A131YDI2</accession>
<name>A0A131YDI2_RHIAP</name>